<name>A0A9D1NT15_9FIRM</name>
<sequence>MADVYADLLCLKEVYEDLKQQRHSLEELQWNLGETADSVCGSASMEQLGHQLWNEAEELAGYARLYRQLEEILDRSMRLYQETEQRVLDEYEEAYVYINRADLRAALNRLYTADPDIAGLFEE</sequence>
<dbReference type="EMBL" id="DVON01000101">
    <property type="protein sequence ID" value="HIV12439.1"/>
    <property type="molecule type" value="Genomic_DNA"/>
</dbReference>
<accession>A0A9D1NT15</accession>
<evidence type="ECO:0000313" key="1">
    <source>
        <dbReference type="EMBL" id="HIV12439.1"/>
    </source>
</evidence>
<organism evidence="1 2">
    <name type="scientific">Candidatus Pullilachnospira stercoravium</name>
    <dbReference type="NCBI Taxonomy" id="2840913"/>
    <lineage>
        <taxon>Bacteria</taxon>
        <taxon>Bacillati</taxon>
        <taxon>Bacillota</taxon>
        <taxon>Clostridia</taxon>
        <taxon>Lachnospirales</taxon>
        <taxon>Lachnospiraceae</taxon>
        <taxon>Lachnospiraceae incertae sedis</taxon>
        <taxon>Candidatus Pullilachnospira</taxon>
    </lineage>
</organism>
<dbReference type="Proteomes" id="UP000886723">
    <property type="component" value="Unassembled WGS sequence"/>
</dbReference>
<protein>
    <submittedName>
        <fullName evidence="1">Uncharacterized protein</fullName>
    </submittedName>
</protein>
<reference evidence="1" key="1">
    <citation type="submission" date="2020-10" db="EMBL/GenBank/DDBJ databases">
        <authorList>
            <person name="Gilroy R."/>
        </authorList>
    </citation>
    <scope>NUCLEOTIDE SEQUENCE</scope>
    <source>
        <strain evidence="1">ChiBcec2-4451</strain>
    </source>
</reference>
<dbReference type="AlphaFoldDB" id="A0A9D1NT15"/>
<evidence type="ECO:0000313" key="2">
    <source>
        <dbReference type="Proteomes" id="UP000886723"/>
    </source>
</evidence>
<gene>
    <name evidence="1" type="ORF">IAA63_04780</name>
</gene>
<proteinExistence type="predicted"/>
<comment type="caution">
    <text evidence="1">The sequence shown here is derived from an EMBL/GenBank/DDBJ whole genome shotgun (WGS) entry which is preliminary data.</text>
</comment>
<reference evidence="1" key="2">
    <citation type="journal article" date="2021" name="PeerJ">
        <title>Extensive microbial diversity within the chicken gut microbiome revealed by metagenomics and culture.</title>
        <authorList>
            <person name="Gilroy R."/>
            <person name="Ravi A."/>
            <person name="Getino M."/>
            <person name="Pursley I."/>
            <person name="Horton D.L."/>
            <person name="Alikhan N.F."/>
            <person name="Baker D."/>
            <person name="Gharbi K."/>
            <person name="Hall N."/>
            <person name="Watson M."/>
            <person name="Adriaenssens E.M."/>
            <person name="Foster-Nyarko E."/>
            <person name="Jarju S."/>
            <person name="Secka A."/>
            <person name="Antonio M."/>
            <person name="Oren A."/>
            <person name="Chaudhuri R.R."/>
            <person name="La Ragione R."/>
            <person name="Hildebrand F."/>
            <person name="Pallen M.J."/>
        </authorList>
    </citation>
    <scope>NUCLEOTIDE SEQUENCE</scope>
    <source>
        <strain evidence="1">ChiBcec2-4451</strain>
    </source>
</reference>